<protein>
    <submittedName>
        <fullName evidence="3">Uncharacterized protein</fullName>
    </submittedName>
</protein>
<evidence type="ECO:0000256" key="2">
    <source>
        <dbReference type="SAM" id="MobiDB-lite"/>
    </source>
</evidence>
<reference evidence="3" key="1">
    <citation type="journal article" date="2020" name="Nature">
        <title>Giant virus diversity and host interactions through global metagenomics.</title>
        <authorList>
            <person name="Schulz F."/>
            <person name="Roux S."/>
            <person name="Paez-Espino D."/>
            <person name="Jungbluth S."/>
            <person name="Walsh D.A."/>
            <person name="Denef V.J."/>
            <person name="McMahon K.D."/>
            <person name="Konstantinidis K.T."/>
            <person name="Eloe-Fadrosh E.A."/>
            <person name="Kyrpides N.C."/>
            <person name="Woyke T."/>
        </authorList>
    </citation>
    <scope>NUCLEOTIDE SEQUENCE</scope>
    <source>
        <strain evidence="3">GVMAG-M-3300009161-34</strain>
    </source>
</reference>
<name>A0A6C0F1J8_9ZZZZ</name>
<dbReference type="EMBL" id="MN738962">
    <property type="protein sequence ID" value="QHT33285.1"/>
    <property type="molecule type" value="Genomic_DNA"/>
</dbReference>
<evidence type="ECO:0000256" key="1">
    <source>
        <dbReference type="SAM" id="Coils"/>
    </source>
</evidence>
<sequence>MSTPIEDKDTKNVDSGTDEDKCLTTKKRNRKHSAQSLPQGLEHHMMKKYVVYYREWIDRSHTKEREYFKIEKHPELPKSWTSSKSAKVKLSDKLADANKVIDDLEKKRKENLHNQTP</sequence>
<feature type="compositionally biased region" description="Basic residues" evidence="2">
    <location>
        <begin position="24"/>
        <end position="33"/>
    </location>
</feature>
<evidence type="ECO:0000313" key="3">
    <source>
        <dbReference type="EMBL" id="QHT33285.1"/>
    </source>
</evidence>
<keyword evidence="1" id="KW-0175">Coiled coil</keyword>
<feature type="coiled-coil region" evidence="1">
    <location>
        <begin position="87"/>
        <end position="114"/>
    </location>
</feature>
<proteinExistence type="predicted"/>
<organism evidence="3">
    <name type="scientific">viral metagenome</name>
    <dbReference type="NCBI Taxonomy" id="1070528"/>
    <lineage>
        <taxon>unclassified sequences</taxon>
        <taxon>metagenomes</taxon>
        <taxon>organismal metagenomes</taxon>
    </lineage>
</organism>
<feature type="region of interest" description="Disordered" evidence="2">
    <location>
        <begin position="1"/>
        <end position="41"/>
    </location>
</feature>
<accession>A0A6C0F1J8</accession>
<feature type="compositionally biased region" description="Basic and acidic residues" evidence="2">
    <location>
        <begin position="1"/>
        <end position="23"/>
    </location>
</feature>
<dbReference type="AlphaFoldDB" id="A0A6C0F1J8"/>